<keyword evidence="4" id="KW-0862">Zinc</keyword>
<feature type="compositionally biased region" description="Basic and acidic residues" evidence="8">
    <location>
        <begin position="39"/>
        <end position="66"/>
    </location>
</feature>
<feature type="region of interest" description="Disordered" evidence="8">
    <location>
        <begin position="39"/>
        <end position="177"/>
    </location>
</feature>
<feature type="region of interest" description="Disordered" evidence="8">
    <location>
        <begin position="194"/>
        <end position="267"/>
    </location>
</feature>
<dbReference type="GO" id="GO:0005634">
    <property type="term" value="C:nucleus"/>
    <property type="evidence" value="ECO:0007669"/>
    <property type="project" value="UniProtKB-SubCell"/>
</dbReference>
<evidence type="ECO:0000256" key="5">
    <source>
        <dbReference type="ARBA" id="ARBA00023242"/>
    </source>
</evidence>
<evidence type="ECO:0000313" key="11">
    <source>
        <dbReference type="EMBL" id="CRH00824.1"/>
    </source>
</evidence>
<evidence type="ECO:0000256" key="6">
    <source>
        <dbReference type="PROSITE-ProRule" id="PRU00176"/>
    </source>
</evidence>
<dbReference type="SUPFAM" id="SSF90209">
    <property type="entry name" value="Ran binding protein zinc finger-like"/>
    <property type="match status" value="1"/>
</dbReference>
<dbReference type="InterPro" id="IPR000504">
    <property type="entry name" value="RRM_dom"/>
</dbReference>
<keyword evidence="3 7" id="KW-0863">Zinc-finger</keyword>
<reference evidence="11 12" key="1">
    <citation type="submission" date="2015-04" db="EMBL/GenBank/DDBJ databases">
        <authorList>
            <consortium name="Pathogen Informatics"/>
        </authorList>
    </citation>
    <scope>NUCLEOTIDE SEQUENCE [LARGE SCALE GENOMIC DNA]</scope>
    <source>
        <strain evidence="11 12">SGS1</strain>
    </source>
</reference>
<dbReference type="SUPFAM" id="SSF54928">
    <property type="entry name" value="RNA-binding domain, RBD"/>
    <property type="match status" value="1"/>
</dbReference>
<keyword evidence="2" id="KW-0479">Metal-binding</keyword>
<evidence type="ECO:0000259" key="9">
    <source>
        <dbReference type="PROSITE" id="PS50102"/>
    </source>
</evidence>
<dbReference type="InterPro" id="IPR001876">
    <property type="entry name" value="Znf_RanBP2"/>
</dbReference>
<feature type="compositionally biased region" description="Basic and acidic residues" evidence="8">
    <location>
        <begin position="7"/>
        <end position="19"/>
    </location>
</feature>
<evidence type="ECO:0000256" key="7">
    <source>
        <dbReference type="PROSITE-ProRule" id="PRU00322"/>
    </source>
</evidence>
<evidence type="ECO:0000256" key="1">
    <source>
        <dbReference type="ARBA" id="ARBA00004123"/>
    </source>
</evidence>
<dbReference type="AlphaFoldDB" id="A0A1J1HB54"/>
<feature type="region of interest" description="Disordered" evidence="8">
    <location>
        <begin position="923"/>
        <end position="972"/>
    </location>
</feature>
<dbReference type="InterPro" id="IPR036443">
    <property type="entry name" value="Znf_RanBP2_sf"/>
</dbReference>
<dbReference type="GO" id="GO:0008270">
    <property type="term" value="F:zinc ion binding"/>
    <property type="evidence" value="ECO:0007669"/>
    <property type="project" value="UniProtKB-KW"/>
</dbReference>
<proteinExistence type="predicted"/>
<comment type="subcellular location">
    <subcellularLocation>
        <location evidence="1">Nucleus</location>
    </subcellularLocation>
</comment>
<name>A0A1J1HB54_PLARL</name>
<sequence length="1075" mass="129118">MPYKNKYYRDNCEENKNSNEKNNLIYNRDVCEKIREKEKEEKDFYEKNKNIQKYNFDKKEKMENSKSKSPNNLSKKDYKNNDKKYFEKNKDRNYKQENRDKSDNRLEQRYGNKYNDNYNNKYNDNYNNKYNDKYDNKYNDKYDNKYNDKYDNKYNKKYDDKYNKKHDDKYDKKSDSKYDDEYNIKRIKRKYEERRNSNRSIEKTYSKNNSEYYNKYKDRDFERERKINRSNNNNSSYNKNENRRNESKSVSKNKEEYRRSRNDDEIEEYSSYSDDKYHKYSRKKKRFNDYEENDSHINDNMKKIQNTNNILEKKTNIELSRFIFIYKIPDDITEEEIDEIIRNIAINNAFSLPLNIYINKLSYFSIKDDLFIKENLEFLKNNSYFNNIQQNILRGKLENKISDDKCCIIEFPSNEACGKLFSLFEENNCIEIKRNICHIFPIFKLKKKNKNNEEKVPIKKFNDWFCSFCNFLNFSRRTVCYFCKAAKTSDSKIVENESKNINNFLKNNINSSDNSYLKNNFNLNNDQKVFNNFAVDSFNTHHGYTNNVNNLNSNYEDIMNDKLNFIKNNNILNAKTDISLNDNYNSDYNFYSFNLFHFFENNIENFETTKEVLLDEEKTNMLILKDIDGSIPNKDIIKFLNNIFEKRNVDYFYLFNDIKGSNKRKGFCFIEFNNQNVAEKMMKELEGNYYINFQNNYLKLDYVNQKEKQCFFNCINLAKLNINKSSAIVLKNYIPYFNFFVNYFEAIANMNLLHYTFFLVWTSQIIILKKGKPELTEFFFDYNSQYYYHPIYQIYFDNNTKFYMSLSKGYYIWNMKAECLVRIYLDNEEGNHKNESTNESLLLSNTLKNNIDENICNNNNDNNNENNKTKNTNENVTSTKISTFVEEVRKIALASKKTIEQMNINESSCNNLEKKNKEIIKKHFSTDSADENDFSDKEELQKKSNNKNLDNKNNISNKSNKEYNNDLPNNANSSAQTKEIFKECIVNSNLKHPNNKVLGNSTQFNNNKNVNEFNNSNTSAEKSVINQRCSTDNLDSICFICLRKFLNKELLQKHIDMSSLHKKNLQSVLGFVAIT</sequence>
<feature type="domain" description="RanBP2-type" evidence="10">
    <location>
        <begin position="460"/>
        <end position="489"/>
    </location>
</feature>
<dbReference type="GeneID" id="39736948"/>
<dbReference type="GO" id="GO:0000398">
    <property type="term" value="P:mRNA splicing, via spliceosome"/>
    <property type="evidence" value="ECO:0007669"/>
    <property type="project" value="TreeGrafter"/>
</dbReference>
<dbReference type="EMBL" id="LN835306">
    <property type="protein sequence ID" value="CRH00824.1"/>
    <property type="molecule type" value="Genomic_DNA"/>
</dbReference>
<dbReference type="OrthoDB" id="439808at2759"/>
<organism evidence="11 12">
    <name type="scientific">Plasmodium relictum</name>
    <dbReference type="NCBI Taxonomy" id="85471"/>
    <lineage>
        <taxon>Eukaryota</taxon>
        <taxon>Sar</taxon>
        <taxon>Alveolata</taxon>
        <taxon>Apicomplexa</taxon>
        <taxon>Aconoidasida</taxon>
        <taxon>Haemosporida</taxon>
        <taxon>Plasmodiidae</taxon>
        <taxon>Plasmodium</taxon>
        <taxon>Plasmodium (Haemamoeba)</taxon>
    </lineage>
</organism>
<feature type="compositionally biased region" description="Basic and acidic residues" evidence="8">
    <location>
        <begin position="214"/>
        <end position="227"/>
    </location>
</feature>
<feature type="compositionally biased region" description="Basic and acidic residues" evidence="8">
    <location>
        <begin position="194"/>
        <end position="205"/>
    </location>
</feature>
<dbReference type="VEuPathDB" id="PlasmoDB:PRELSG_1117000"/>
<dbReference type="OMA" id="NKRKGFC"/>
<feature type="region of interest" description="Disordered" evidence="8">
    <location>
        <begin position="1"/>
        <end position="22"/>
    </location>
</feature>
<dbReference type="RefSeq" id="XP_028533826.1">
    <property type="nucleotide sequence ID" value="XM_028677436.1"/>
</dbReference>
<dbReference type="PROSITE" id="PS50102">
    <property type="entry name" value="RRM"/>
    <property type="match status" value="1"/>
</dbReference>
<dbReference type="PROSITE" id="PS50199">
    <property type="entry name" value="ZF_RANBP2_2"/>
    <property type="match status" value="1"/>
</dbReference>
<feature type="region of interest" description="Disordered" evidence="8">
    <location>
        <begin position="855"/>
        <end position="874"/>
    </location>
</feature>
<protein>
    <submittedName>
        <fullName evidence="11">Ran-binding protein, putative</fullName>
    </submittedName>
</protein>
<dbReference type="Gene3D" id="3.30.70.330">
    <property type="match status" value="1"/>
</dbReference>
<feature type="compositionally biased region" description="Low complexity" evidence="8">
    <location>
        <begin position="112"/>
        <end position="129"/>
    </location>
</feature>
<dbReference type="GO" id="GO:0003723">
    <property type="term" value="F:RNA binding"/>
    <property type="evidence" value="ECO:0007669"/>
    <property type="project" value="UniProtKB-UniRule"/>
</dbReference>
<keyword evidence="6" id="KW-0694">RNA-binding</keyword>
<keyword evidence="5" id="KW-0539">Nucleus</keyword>
<dbReference type="Gene3D" id="4.10.1060.10">
    <property type="entry name" value="Zinc finger, RanBP2-type"/>
    <property type="match status" value="1"/>
</dbReference>
<evidence type="ECO:0000256" key="4">
    <source>
        <dbReference type="ARBA" id="ARBA00022833"/>
    </source>
</evidence>
<evidence type="ECO:0000259" key="10">
    <source>
        <dbReference type="PROSITE" id="PS50199"/>
    </source>
</evidence>
<feature type="compositionally biased region" description="Basic and acidic residues" evidence="8">
    <location>
        <begin position="74"/>
        <end position="110"/>
    </location>
</feature>
<dbReference type="InterPro" id="IPR012677">
    <property type="entry name" value="Nucleotide-bd_a/b_plait_sf"/>
</dbReference>
<feature type="compositionally biased region" description="Low complexity" evidence="8">
    <location>
        <begin position="229"/>
        <end position="239"/>
    </location>
</feature>
<accession>A0A1J1HB54</accession>
<dbReference type="PROSITE" id="PS01358">
    <property type="entry name" value="ZF_RANBP2_1"/>
    <property type="match status" value="1"/>
</dbReference>
<evidence type="ECO:0000256" key="8">
    <source>
        <dbReference type="SAM" id="MobiDB-lite"/>
    </source>
</evidence>
<dbReference type="SMART" id="SM00547">
    <property type="entry name" value="ZnF_RBZ"/>
    <property type="match status" value="1"/>
</dbReference>
<evidence type="ECO:0000256" key="2">
    <source>
        <dbReference type="ARBA" id="ARBA00022723"/>
    </source>
</evidence>
<feature type="compositionally biased region" description="Basic and acidic residues" evidence="8">
    <location>
        <begin position="240"/>
        <end position="263"/>
    </location>
</feature>
<feature type="compositionally biased region" description="Low complexity" evidence="8">
    <location>
        <begin position="946"/>
        <end position="958"/>
    </location>
</feature>
<dbReference type="CDD" id="cd16074">
    <property type="entry name" value="OCRE"/>
    <property type="match status" value="1"/>
</dbReference>
<keyword evidence="12" id="KW-1185">Reference proteome</keyword>
<evidence type="ECO:0000313" key="12">
    <source>
        <dbReference type="Proteomes" id="UP000220158"/>
    </source>
</evidence>
<dbReference type="Proteomes" id="UP000220158">
    <property type="component" value="Chromosome 11"/>
</dbReference>
<gene>
    <name evidence="11" type="ORF">PRELSG_1117000</name>
</gene>
<dbReference type="InterPro" id="IPR035979">
    <property type="entry name" value="RBD_domain_sf"/>
</dbReference>
<dbReference type="PANTHER" id="PTHR13948">
    <property type="entry name" value="RNA-BINDING PROTEIN"/>
    <property type="match status" value="1"/>
</dbReference>
<feature type="compositionally biased region" description="Basic and acidic residues" evidence="8">
    <location>
        <begin position="130"/>
        <end position="177"/>
    </location>
</feature>
<dbReference type="PANTHER" id="PTHR13948:SF3">
    <property type="entry name" value="FI21118P1"/>
    <property type="match status" value="1"/>
</dbReference>
<evidence type="ECO:0000256" key="3">
    <source>
        <dbReference type="ARBA" id="ARBA00022771"/>
    </source>
</evidence>
<dbReference type="KEGG" id="prel:PRELSG_1117000"/>
<feature type="domain" description="RRM" evidence="9">
    <location>
        <begin position="620"/>
        <end position="705"/>
    </location>
</feature>